<name>A0A4T2C8N4_9MICO</name>
<dbReference type="SUPFAM" id="SSF52266">
    <property type="entry name" value="SGNH hydrolase"/>
    <property type="match status" value="1"/>
</dbReference>
<dbReference type="PANTHER" id="PTHR30383">
    <property type="entry name" value="THIOESTERASE 1/PROTEASE 1/LYSOPHOSPHOLIPASE L1"/>
    <property type="match status" value="1"/>
</dbReference>
<dbReference type="GO" id="GO:0004622">
    <property type="term" value="F:phosphatidylcholine lysophospholipase activity"/>
    <property type="evidence" value="ECO:0007669"/>
    <property type="project" value="TreeGrafter"/>
</dbReference>
<dbReference type="GO" id="GO:0006629">
    <property type="term" value="P:lipid metabolic process"/>
    <property type="evidence" value="ECO:0007669"/>
    <property type="project" value="InterPro"/>
</dbReference>
<proteinExistence type="predicted"/>
<accession>A0A4T2C8N4</accession>
<dbReference type="InterPro" id="IPR008265">
    <property type="entry name" value="Lipase_GDSL_AS"/>
</dbReference>
<dbReference type="Pfam" id="PF13472">
    <property type="entry name" value="Lipase_GDSL_2"/>
    <property type="match status" value="1"/>
</dbReference>
<comment type="caution">
    <text evidence="2">The sequence shown here is derived from an EMBL/GenBank/DDBJ whole genome shotgun (WGS) entry which is preliminary data.</text>
</comment>
<dbReference type="PROSITE" id="PS01098">
    <property type="entry name" value="LIPASE_GDSL_SER"/>
    <property type="match status" value="1"/>
</dbReference>
<dbReference type="Proteomes" id="UP000306192">
    <property type="component" value="Unassembled WGS sequence"/>
</dbReference>
<dbReference type="InterPro" id="IPR051532">
    <property type="entry name" value="Ester_Hydrolysis_Enzymes"/>
</dbReference>
<dbReference type="InterPro" id="IPR036514">
    <property type="entry name" value="SGNH_hydro_sf"/>
</dbReference>
<dbReference type="AlphaFoldDB" id="A0A4T2C8N4"/>
<dbReference type="EMBL" id="QYRT01000005">
    <property type="protein sequence ID" value="TIH39982.1"/>
    <property type="molecule type" value="Genomic_DNA"/>
</dbReference>
<dbReference type="Gene3D" id="3.40.50.1110">
    <property type="entry name" value="SGNH hydrolase"/>
    <property type="match status" value="1"/>
</dbReference>
<protein>
    <recommendedName>
        <fullName evidence="1">SGNH hydrolase-type esterase domain-containing protein</fullName>
    </recommendedName>
</protein>
<reference evidence="2 3" key="1">
    <citation type="journal article" date="2019" name="Microorganisms">
        <title>Systematic Affiliation and Genome Analysis of Subtercola vilae DB165(T) with Particular Emphasis on Cold Adaptation of an Isolate from a High-Altitude Cold Volcano Lake.</title>
        <authorList>
            <person name="Villalobos A.S."/>
            <person name="Wiese J."/>
            <person name="Imhoff J.F."/>
            <person name="Dorador C."/>
            <person name="Keller A."/>
            <person name="Hentschel U."/>
        </authorList>
    </citation>
    <scope>NUCLEOTIDE SEQUENCE [LARGE SCALE GENOMIC DNA]</scope>
    <source>
        <strain evidence="2 3">DB165</strain>
    </source>
</reference>
<gene>
    <name evidence="2" type="ORF">D4765_04210</name>
</gene>
<dbReference type="RefSeq" id="WP_136640955.1">
    <property type="nucleotide sequence ID" value="NZ_QYRT01000005.1"/>
</dbReference>
<feature type="domain" description="SGNH hydrolase-type esterase" evidence="1">
    <location>
        <begin position="9"/>
        <end position="160"/>
    </location>
</feature>
<evidence type="ECO:0000313" key="2">
    <source>
        <dbReference type="EMBL" id="TIH39982.1"/>
    </source>
</evidence>
<dbReference type="OrthoDB" id="9805821at2"/>
<dbReference type="InterPro" id="IPR013830">
    <property type="entry name" value="SGNH_hydro"/>
</dbReference>
<evidence type="ECO:0000313" key="3">
    <source>
        <dbReference type="Proteomes" id="UP000306192"/>
    </source>
</evidence>
<evidence type="ECO:0000259" key="1">
    <source>
        <dbReference type="Pfam" id="PF13472"/>
    </source>
</evidence>
<sequence>MPENSTLVFLGDSLTAGGKWQEWFPDFETHNLGVAGDTSDDVKARLDEVVALDPGTIVVLIGANDLAKRRTVEHIVQNIETTLATLRSELPDAEILLQSVLPRGHEFSDEIRDINRHIWQFASSVRTHYLDLWPALGLADGELNPEYTTDRLHLNEAGYGAWLSELEPALERVHGLPPKSRPIRLPELRNINN</sequence>
<dbReference type="PANTHER" id="PTHR30383:SF5">
    <property type="entry name" value="SGNH HYDROLASE-TYPE ESTERASE DOMAIN-CONTAINING PROTEIN"/>
    <property type="match status" value="1"/>
</dbReference>
<organism evidence="2 3">
    <name type="scientific">Subtercola vilae</name>
    <dbReference type="NCBI Taxonomy" id="2056433"/>
    <lineage>
        <taxon>Bacteria</taxon>
        <taxon>Bacillati</taxon>
        <taxon>Actinomycetota</taxon>
        <taxon>Actinomycetes</taxon>
        <taxon>Micrococcales</taxon>
        <taxon>Microbacteriaceae</taxon>
        <taxon>Subtercola</taxon>
    </lineage>
</organism>
<keyword evidence="3" id="KW-1185">Reference proteome</keyword>